<keyword evidence="2" id="KW-0812">Transmembrane</keyword>
<evidence type="ECO:0000313" key="6">
    <source>
        <dbReference type="EMBL" id="RID96963.1"/>
    </source>
</evidence>
<evidence type="ECO:0000313" key="7">
    <source>
        <dbReference type="Proteomes" id="UP000266302"/>
    </source>
</evidence>
<comment type="subcellular location">
    <subcellularLocation>
        <location evidence="1">Membrane</location>
        <topology evidence="1">Multi-pass membrane protein</topology>
    </subcellularLocation>
</comment>
<dbReference type="Pfam" id="PF13675">
    <property type="entry name" value="PilJ"/>
    <property type="match status" value="1"/>
</dbReference>
<keyword evidence="4" id="KW-0472">Membrane</keyword>
<organism evidence="6 7">
    <name type="scientific">Simplicispira hankyongi</name>
    <dbReference type="NCBI Taxonomy" id="2315688"/>
    <lineage>
        <taxon>Bacteria</taxon>
        <taxon>Pseudomonadati</taxon>
        <taxon>Pseudomonadota</taxon>
        <taxon>Betaproteobacteria</taxon>
        <taxon>Burkholderiales</taxon>
        <taxon>Comamonadaceae</taxon>
        <taxon>Simplicispira</taxon>
    </lineage>
</organism>
<gene>
    <name evidence="6" type="ORF">D3F03_16575</name>
</gene>
<dbReference type="OrthoDB" id="952521at2"/>
<accession>A0A398CDP1</accession>
<dbReference type="InterPro" id="IPR029095">
    <property type="entry name" value="NarX-like_N"/>
</dbReference>
<evidence type="ECO:0000256" key="4">
    <source>
        <dbReference type="ARBA" id="ARBA00023136"/>
    </source>
</evidence>
<protein>
    <recommendedName>
        <fullName evidence="5">NarX-like N-terminal domain-containing protein</fullName>
    </recommendedName>
</protein>
<evidence type="ECO:0000259" key="5">
    <source>
        <dbReference type="Pfam" id="PF13675"/>
    </source>
</evidence>
<name>A0A398CDP1_9BURK</name>
<evidence type="ECO:0000256" key="2">
    <source>
        <dbReference type="ARBA" id="ARBA00022692"/>
    </source>
</evidence>
<dbReference type="GO" id="GO:0016020">
    <property type="term" value="C:membrane"/>
    <property type="evidence" value="ECO:0007669"/>
    <property type="project" value="UniProtKB-SubCell"/>
</dbReference>
<reference evidence="6 7" key="1">
    <citation type="submission" date="2018-09" db="EMBL/GenBank/DDBJ databases">
        <title>Draft genome of Simplicispira sp. NY-02.</title>
        <authorList>
            <person name="Im W.T."/>
        </authorList>
    </citation>
    <scope>NUCLEOTIDE SEQUENCE [LARGE SCALE GENOMIC DNA]</scope>
    <source>
        <strain evidence="6 7">NY-02</strain>
    </source>
</reference>
<keyword evidence="7" id="KW-1185">Reference proteome</keyword>
<evidence type="ECO:0000256" key="1">
    <source>
        <dbReference type="ARBA" id="ARBA00004141"/>
    </source>
</evidence>
<dbReference type="AlphaFoldDB" id="A0A398CDP1"/>
<evidence type="ECO:0000256" key="3">
    <source>
        <dbReference type="ARBA" id="ARBA00022989"/>
    </source>
</evidence>
<proteinExistence type="predicted"/>
<dbReference type="EMBL" id="QXJC01000013">
    <property type="protein sequence ID" value="RID96963.1"/>
    <property type="molecule type" value="Genomic_DNA"/>
</dbReference>
<sequence length="244" mass="26000">MSAAQAQIAVSTAINRIARYRALSQRIAKAYAQMQLAVLPDQATSVMASARKLVRSGFEDLASVPWPADLAQQITEVHKSVDTLEALLVMPPTVQSVAAVAAQADRMLAVANTATEAFEKSSKASTAKLVNLAGRQRALSQRLAKNYFLLATGGDFKGARAQLASDADEFHKAMATLASAPLSTPAIRDELALGDGQWLFFSAALQRKADARGLADVATTSERLLEVTDRLTNLYDAALKQVLG</sequence>
<feature type="domain" description="NarX-like N-terminal" evidence="5">
    <location>
        <begin position="123"/>
        <end position="190"/>
    </location>
</feature>
<dbReference type="Proteomes" id="UP000266302">
    <property type="component" value="Unassembled WGS sequence"/>
</dbReference>
<comment type="caution">
    <text evidence="6">The sequence shown here is derived from an EMBL/GenBank/DDBJ whole genome shotgun (WGS) entry which is preliminary data.</text>
</comment>
<keyword evidence="3" id="KW-1133">Transmembrane helix</keyword>